<dbReference type="Pfam" id="PF13445">
    <property type="entry name" value="zf-RING_UBOX"/>
    <property type="match status" value="1"/>
</dbReference>
<feature type="domain" description="RING-type" evidence="10">
    <location>
        <begin position="27"/>
        <end position="72"/>
    </location>
</feature>
<keyword evidence="12" id="KW-1185">Reference proteome</keyword>
<dbReference type="OrthoDB" id="10066958at2759"/>
<dbReference type="KEGG" id="lak:106157240"/>
<proteinExistence type="predicted"/>
<evidence type="ECO:0000313" key="12">
    <source>
        <dbReference type="Proteomes" id="UP000085678"/>
    </source>
</evidence>
<dbReference type="PROSITE" id="PS00518">
    <property type="entry name" value="ZF_RING_1"/>
    <property type="match status" value="1"/>
</dbReference>
<dbReference type="Pfam" id="PF00643">
    <property type="entry name" value="zf-B_box"/>
    <property type="match status" value="1"/>
</dbReference>
<dbReference type="RefSeq" id="XP_013388286.1">
    <property type="nucleotide sequence ID" value="XM_013532832.1"/>
</dbReference>
<name>A0A1S3HRW4_LINAN</name>
<dbReference type="PROSITE" id="PS51125">
    <property type="entry name" value="NHL"/>
    <property type="match status" value="1"/>
</dbReference>
<dbReference type="InParanoid" id="A0A1S3HRW4"/>
<evidence type="ECO:0000256" key="1">
    <source>
        <dbReference type="ARBA" id="ARBA00022553"/>
    </source>
</evidence>
<dbReference type="CDD" id="cd05819">
    <property type="entry name" value="NHL"/>
    <property type="match status" value="1"/>
</dbReference>
<evidence type="ECO:0000256" key="4">
    <source>
        <dbReference type="ARBA" id="ARBA00022771"/>
    </source>
</evidence>
<dbReference type="Gene3D" id="2.40.10.500">
    <property type="match status" value="1"/>
</dbReference>
<evidence type="ECO:0000256" key="9">
    <source>
        <dbReference type="SAM" id="Coils"/>
    </source>
</evidence>
<reference evidence="13" key="1">
    <citation type="submission" date="2025-08" db="UniProtKB">
        <authorList>
            <consortium name="RefSeq"/>
        </authorList>
    </citation>
    <scope>IDENTIFICATION</scope>
    <source>
        <tissue evidence="13">Gonads</tissue>
    </source>
</reference>
<protein>
    <submittedName>
        <fullName evidence="13">Tripartite motif-containing protein 3</fullName>
    </submittedName>
</protein>
<feature type="domain" description="B box-type" evidence="11">
    <location>
        <begin position="171"/>
        <end position="212"/>
    </location>
</feature>
<dbReference type="GeneID" id="106157240"/>
<dbReference type="PANTHER" id="PTHR25462:SF296">
    <property type="entry name" value="MEIOTIC P26, ISOFORM F"/>
    <property type="match status" value="1"/>
</dbReference>
<feature type="repeat" description="NHL" evidence="8">
    <location>
        <begin position="593"/>
        <end position="621"/>
    </location>
</feature>
<dbReference type="InterPro" id="IPR017907">
    <property type="entry name" value="Znf_RING_CS"/>
</dbReference>
<organism evidence="12 13">
    <name type="scientific">Lingula anatina</name>
    <name type="common">Brachiopod</name>
    <name type="synonym">Lingula unguis</name>
    <dbReference type="NCBI Taxonomy" id="7574"/>
    <lineage>
        <taxon>Eukaryota</taxon>
        <taxon>Metazoa</taxon>
        <taxon>Spiralia</taxon>
        <taxon>Lophotrochozoa</taxon>
        <taxon>Brachiopoda</taxon>
        <taxon>Linguliformea</taxon>
        <taxon>Lingulata</taxon>
        <taxon>Lingulida</taxon>
        <taxon>Linguloidea</taxon>
        <taxon>Lingulidae</taxon>
        <taxon>Lingula</taxon>
    </lineage>
</organism>
<dbReference type="InterPro" id="IPR027370">
    <property type="entry name" value="Znf-RING_euk"/>
</dbReference>
<dbReference type="InterPro" id="IPR001258">
    <property type="entry name" value="NHL_repeat"/>
</dbReference>
<dbReference type="InterPro" id="IPR013083">
    <property type="entry name" value="Znf_RING/FYVE/PHD"/>
</dbReference>
<evidence type="ECO:0000259" key="10">
    <source>
        <dbReference type="PROSITE" id="PS50089"/>
    </source>
</evidence>
<dbReference type="InterPro" id="IPR000315">
    <property type="entry name" value="Znf_B-box"/>
</dbReference>
<evidence type="ECO:0000256" key="7">
    <source>
        <dbReference type="PROSITE-ProRule" id="PRU00024"/>
    </source>
</evidence>
<dbReference type="InterPro" id="IPR003649">
    <property type="entry name" value="Bbox_C"/>
</dbReference>
<dbReference type="Gene3D" id="2.120.10.30">
    <property type="entry name" value="TolB, C-terminal domain"/>
    <property type="match status" value="1"/>
</dbReference>
<keyword evidence="6" id="KW-0862">Zinc</keyword>
<evidence type="ECO:0000256" key="6">
    <source>
        <dbReference type="ARBA" id="ARBA00022833"/>
    </source>
</evidence>
<keyword evidence="2" id="KW-0479">Metal-binding</keyword>
<evidence type="ECO:0000256" key="3">
    <source>
        <dbReference type="ARBA" id="ARBA00022737"/>
    </source>
</evidence>
<evidence type="ECO:0000256" key="8">
    <source>
        <dbReference type="PROSITE-ProRule" id="PRU00504"/>
    </source>
</evidence>
<dbReference type="InterPro" id="IPR047153">
    <property type="entry name" value="TRIM45/56/19-like"/>
</dbReference>
<keyword evidence="5" id="KW-0833">Ubl conjugation pathway</keyword>
<dbReference type="SMART" id="SM00184">
    <property type="entry name" value="RING"/>
    <property type="match status" value="1"/>
</dbReference>
<dbReference type="SUPFAM" id="SSF57845">
    <property type="entry name" value="B-box zinc-binding domain"/>
    <property type="match status" value="1"/>
</dbReference>
<dbReference type="PROSITE" id="PS50089">
    <property type="entry name" value="ZF_RING_2"/>
    <property type="match status" value="1"/>
</dbReference>
<evidence type="ECO:0000256" key="5">
    <source>
        <dbReference type="ARBA" id="ARBA00022786"/>
    </source>
</evidence>
<evidence type="ECO:0000256" key="2">
    <source>
        <dbReference type="ARBA" id="ARBA00022723"/>
    </source>
</evidence>
<dbReference type="SMART" id="SM00502">
    <property type="entry name" value="BBC"/>
    <property type="match status" value="1"/>
</dbReference>
<dbReference type="Gene3D" id="3.30.40.10">
    <property type="entry name" value="Zinc/RING finger domain, C3HC4 (zinc finger)"/>
    <property type="match status" value="1"/>
</dbReference>
<dbReference type="SMART" id="SM00336">
    <property type="entry name" value="BBOX"/>
    <property type="match status" value="2"/>
</dbReference>
<evidence type="ECO:0000259" key="11">
    <source>
        <dbReference type="PROSITE" id="PS50119"/>
    </source>
</evidence>
<sequence length="666" mass="74052">MAASESKGGIGAHAAASADETSDFLKCPVCKREYTDPVILPCLHTYCRHCLASTLPQGDLGRALPFKCSVCKHEVIMPADKVEEGFKRNYYVEGVLNNKSPASGQRKCVVCEIVKKGGEVNDASSKCISCQDYLCSQCAVYHCATKLTRDHKILTFQQLGLAEYQKEIQANQAIPCATHTDQLLKYYCLPCQTPICRDCKALDHDDHKSLSLPAAFEVIKPKLLHKVEDLERRHDNENEKVARLTEMAAELEESKKKIQAIIHQRAEGLRKIVLFRENQLLEEIDNEACKQQAILAASRDHHHGNHTLLADVLQIIKNILQQGSPLEVLLLKPELSQRLDNLQDTSFDDSLPNQPQFKLKTSQEFETNLKTGMAFGKVEIDWEEVQVPMQPPPSPKLQAKAECILEFDSGCNFQTGISVSPDNEYVIVNENPGKLCIFTSQGKLKKEIVDISGTPLKNPIGICHLPNGTTVVTDIGNNAVMSLTSQWEQQQSLDIHSPQGVALNLNNHIAIAQHAEKCISIFSVDTEGLLTKTATIKENKSREIFAGPYSVAYMSTGDLVVGDLSQIQVHILSYAGEPKHAYTVLGPDNNKGQPYGVCADRYNNIFVADHNNHCIHVVSAEGNFVKYLVTRDDDLRHPWALAINHDGDLVVTQEEGKVKVFRYLEK</sequence>
<gene>
    <name evidence="13" type="primary">LOC106157240</name>
</gene>
<accession>A0A1S3HRW4</accession>
<dbReference type="InterPro" id="IPR011042">
    <property type="entry name" value="6-blade_b-propeller_TolB-like"/>
</dbReference>
<dbReference type="PROSITE" id="PS50119">
    <property type="entry name" value="ZF_BBOX"/>
    <property type="match status" value="1"/>
</dbReference>
<keyword evidence="3" id="KW-0677">Repeat</keyword>
<dbReference type="GO" id="GO:0008270">
    <property type="term" value="F:zinc ion binding"/>
    <property type="evidence" value="ECO:0007669"/>
    <property type="project" value="UniProtKB-KW"/>
</dbReference>
<dbReference type="Proteomes" id="UP000085678">
    <property type="component" value="Unplaced"/>
</dbReference>
<dbReference type="AlphaFoldDB" id="A0A1S3HRW4"/>
<keyword evidence="1" id="KW-0597">Phosphoprotein</keyword>
<dbReference type="SUPFAM" id="SSF101898">
    <property type="entry name" value="NHL repeat"/>
    <property type="match status" value="1"/>
</dbReference>
<dbReference type="SUPFAM" id="SSF57850">
    <property type="entry name" value="RING/U-box"/>
    <property type="match status" value="1"/>
</dbReference>
<evidence type="ECO:0000313" key="13">
    <source>
        <dbReference type="RefSeq" id="XP_013388286.1"/>
    </source>
</evidence>
<keyword evidence="4 7" id="KW-0863">Zinc-finger</keyword>
<feature type="coiled-coil region" evidence="9">
    <location>
        <begin position="220"/>
        <end position="264"/>
    </location>
</feature>
<dbReference type="InterPro" id="IPR001841">
    <property type="entry name" value="Znf_RING"/>
</dbReference>
<dbReference type="Gene3D" id="3.30.160.60">
    <property type="entry name" value="Classic Zinc Finger"/>
    <property type="match status" value="1"/>
</dbReference>
<keyword evidence="9" id="KW-0175">Coiled coil</keyword>
<dbReference type="PANTHER" id="PTHR25462">
    <property type="entry name" value="BONUS, ISOFORM C-RELATED"/>
    <property type="match status" value="1"/>
</dbReference>